<dbReference type="GO" id="GO:0009103">
    <property type="term" value="P:lipopolysaccharide biosynthetic process"/>
    <property type="evidence" value="ECO:0007669"/>
    <property type="project" value="TreeGrafter"/>
</dbReference>
<feature type="transmembrane region" description="Helical" evidence="1">
    <location>
        <begin position="346"/>
        <end position="366"/>
    </location>
</feature>
<keyword evidence="4" id="KW-0808">Transferase</keyword>
<feature type="domain" description="SGNH" evidence="3">
    <location>
        <begin position="445"/>
        <end position="689"/>
    </location>
</feature>
<protein>
    <submittedName>
        <fullName evidence="4">Acyltransferase</fullName>
    </submittedName>
</protein>
<proteinExistence type="predicted"/>
<dbReference type="InterPro" id="IPR050879">
    <property type="entry name" value="Acyltransferase_3"/>
</dbReference>
<feature type="transmembrane region" description="Helical" evidence="1">
    <location>
        <begin position="256"/>
        <end position="275"/>
    </location>
</feature>
<evidence type="ECO:0000259" key="3">
    <source>
        <dbReference type="Pfam" id="PF19040"/>
    </source>
</evidence>
<dbReference type="GO" id="GO:0016747">
    <property type="term" value="F:acyltransferase activity, transferring groups other than amino-acyl groups"/>
    <property type="evidence" value="ECO:0007669"/>
    <property type="project" value="InterPro"/>
</dbReference>
<keyword evidence="1" id="KW-0812">Transmembrane</keyword>
<keyword evidence="5" id="KW-1185">Reference proteome</keyword>
<evidence type="ECO:0000259" key="2">
    <source>
        <dbReference type="Pfam" id="PF01757"/>
    </source>
</evidence>
<dbReference type="InterPro" id="IPR002656">
    <property type="entry name" value="Acyl_transf_3_dom"/>
</dbReference>
<feature type="transmembrane region" description="Helical" evidence="1">
    <location>
        <begin position="201"/>
        <end position="220"/>
    </location>
</feature>
<comment type="caution">
    <text evidence="4">The sequence shown here is derived from an EMBL/GenBank/DDBJ whole genome shotgun (WGS) entry which is preliminary data.</text>
</comment>
<feature type="domain" description="Acyltransferase 3" evidence="2">
    <location>
        <begin position="43"/>
        <end position="366"/>
    </location>
</feature>
<accession>A0A3N5DT57</accession>
<feature type="transmembrane region" description="Helical" evidence="1">
    <location>
        <begin position="173"/>
        <end position="194"/>
    </location>
</feature>
<dbReference type="EMBL" id="RPFZ01000001">
    <property type="protein sequence ID" value="RPF72511.1"/>
    <property type="molecule type" value="Genomic_DNA"/>
</dbReference>
<feature type="transmembrane region" description="Helical" evidence="1">
    <location>
        <begin position="387"/>
        <end position="408"/>
    </location>
</feature>
<dbReference type="AlphaFoldDB" id="A0A3N5DT57"/>
<name>A0A3N5DT57_9SPHN</name>
<evidence type="ECO:0000313" key="4">
    <source>
        <dbReference type="EMBL" id="RPF72511.1"/>
    </source>
</evidence>
<keyword evidence="1" id="KW-0472">Membrane</keyword>
<organism evidence="4 5">
    <name type="scientific">Aurantiacibacter spongiae</name>
    <dbReference type="NCBI Taxonomy" id="2488860"/>
    <lineage>
        <taxon>Bacteria</taxon>
        <taxon>Pseudomonadati</taxon>
        <taxon>Pseudomonadota</taxon>
        <taxon>Alphaproteobacteria</taxon>
        <taxon>Sphingomonadales</taxon>
        <taxon>Erythrobacteraceae</taxon>
        <taxon>Aurantiacibacter</taxon>
    </lineage>
</organism>
<feature type="transmembrane region" description="Helical" evidence="1">
    <location>
        <begin position="313"/>
        <end position="334"/>
    </location>
</feature>
<evidence type="ECO:0000256" key="1">
    <source>
        <dbReference type="SAM" id="Phobius"/>
    </source>
</evidence>
<dbReference type="PANTHER" id="PTHR23028">
    <property type="entry name" value="ACETYLTRANSFERASE"/>
    <property type="match status" value="1"/>
</dbReference>
<feature type="transmembrane region" description="Helical" evidence="1">
    <location>
        <begin position="232"/>
        <end position="249"/>
    </location>
</feature>
<feature type="transmembrane region" description="Helical" evidence="1">
    <location>
        <begin position="109"/>
        <end position="128"/>
    </location>
</feature>
<dbReference type="Proteomes" id="UP000275232">
    <property type="component" value="Unassembled WGS sequence"/>
</dbReference>
<feature type="transmembrane region" description="Helical" evidence="1">
    <location>
        <begin position="62"/>
        <end position="88"/>
    </location>
</feature>
<sequence>MPKPPVIHSSRLELPVHPDSWRPLPFAAAAAGREREGAVYRSDIDGLRCLAVVPLVLCHTGIAGLSSGLVGVDIVFVISGLLITGILASEIERGTYSIAKFYERRARRILPAVLTVILACLVGGWFILLPDEYVALGKSAIAAIGFASNIRFLTEGSNYFGADVAFDPLLHTWSLAVEEQFYLVFPVLLVALSGRHRHQRLRVLAALCAISFAISVWGAHRVQMMAFYLSPLRLWELGLGSLLALGAIPPATDRRWCEAGGIAGLFLIAASIALLTENSPFPGLAALPVCLGTVLLIWSGASGTSLAARLLSLRPFVLIGLVSYSLYLWHWPLIVLFRLRLSSADLPLSVALMAIGLSFVFAWLSWRYVEQPFRRPRKPVRTDRARALAWSGAAMAGVAAAATVPLTMDGFPDRLPAPTQLAYSVAKARGTLSLEYERMERTRLPCAVGEDLAPSSEPDLVIWGDSHSLAMVAAFDEILDEQGLSGLAYVRPSCAAMVGLGRTDKDDGEQCERHNRRVLEEIERLSGDETVILISRWALLTEGERSEGEAGIDADLAEMERARQPEDASNPALVLEGLDMTVRELTDDGVDVIVMRPTPEFGYDIPKAMARRTWTGVSPRAVDRGDYVRRAAETNAIIDTVIARYNAKALSPADVLCPDDCRTQLGDRILYRDDDHLSLAGSEWLLREMMRRGVLSIPDTPG</sequence>
<keyword evidence="4" id="KW-0012">Acyltransferase</keyword>
<dbReference type="Pfam" id="PF19040">
    <property type="entry name" value="SGNH"/>
    <property type="match status" value="1"/>
</dbReference>
<reference evidence="4 5" key="1">
    <citation type="submission" date="2018-11" db="EMBL/GenBank/DDBJ databases">
        <title>Erythrobacter spongiae sp. nov., isolated from a marine sponge.</title>
        <authorList>
            <person name="Zhuang L."/>
            <person name="Luo L."/>
        </authorList>
    </citation>
    <scope>NUCLEOTIDE SEQUENCE [LARGE SCALE GENOMIC DNA]</scope>
    <source>
        <strain evidence="4 5">HN-E23</strain>
    </source>
</reference>
<dbReference type="Pfam" id="PF01757">
    <property type="entry name" value="Acyl_transf_3"/>
    <property type="match status" value="1"/>
</dbReference>
<gene>
    <name evidence="4" type="ORF">EG799_13410</name>
</gene>
<dbReference type="PANTHER" id="PTHR23028:SF53">
    <property type="entry name" value="ACYL_TRANSF_3 DOMAIN-CONTAINING PROTEIN"/>
    <property type="match status" value="1"/>
</dbReference>
<evidence type="ECO:0000313" key="5">
    <source>
        <dbReference type="Proteomes" id="UP000275232"/>
    </source>
</evidence>
<dbReference type="InterPro" id="IPR043968">
    <property type="entry name" value="SGNH"/>
</dbReference>
<keyword evidence="1" id="KW-1133">Transmembrane helix</keyword>
<dbReference type="GO" id="GO:0016020">
    <property type="term" value="C:membrane"/>
    <property type="evidence" value="ECO:0007669"/>
    <property type="project" value="TreeGrafter"/>
</dbReference>
<feature type="transmembrane region" description="Helical" evidence="1">
    <location>
        <begin position="281"/>
        <end position="301"/>
    </location>
</feature>